<evidence type="ECO:0000256" key="8">
    <source>
        <dbReference type="ARBA" id="ARBA00023033"/>
    </source>
</evidence>
<dbReference type="GO" id="GO:0000166">
    <property type="term" value="F:nucleotide binding"/>
    <property type="evidence" value="ECO:0007669"/>
    <property type="project" value="UniProtKB-KW"/>
</dbReference>
<dbReference type="EMBL" id="CP039865">
    <property type="protein sequence ID" value="QCK85780.1"/>
    <property type="molecule type" value="Genomic_DNA"/>
</dbReference>
<keyword evidence="5" id="KW-0288">FMN</keyword>
<evidence type="ECO:0000256" key="6">
    <source>
        <dbReference type="ARBA" id="ARBA00022741"/>
    </source>
</evidence>
<dbReference type="Pfam" id="PF03060">
    <property type="entry name" value="NMO"/>
    <property type="match status" value="1"/>
</dbReference>
<dbReference type="GO" id="GO:0009636">
    <property type="term" value="P:response to toxic substance"/>
    <property type="evidence" value="ECO:0007669"/>
    <property type="project" value="UniProtKB-KW"/>
</dbReference>
<name>A0A4D7QCP5_9HYPH</name>
<accession>A0A4D7QCP5</accession>
<keyword evidence="8 12" id="KW-0503">Monooxygenase</keyword>
<dbReference type="InterPro" id="IPR013785">
    <property type="entry name" value="Aldolase_TIM"/>
</dbReference>
<dbReference type="PANTHER" id="PTHR42747">
    <property type="entry name" value="NITRONATE MONOOXYGENASE-RELATED"/>
    <property type="match status" value="1"/>
</dbReference>
<comment type="cofactor">
    <cofactor evidence="1">
        <name>FMN</name>
        <dbReference type="ChEBI" id="CHEBI:58210"/>
    </cofactor>
</comment>
<dbReference type="AlphaFoldDB" id="A0A4D7QCP5"/>
<protein>
    <recommendedName>
        <fullName evidence="11">Nitronate monooxygenase</fullName>
    </recommendedName>
    <alternativeName>
        <fullName evidence="9">Propionate 3-nitronate monooxygenase</fullName>
    </alternativeName>
</protein>
<keyword evidence="13" id="KW-1185">Reference proteome</keyword>
<dbReference type="GO" id="GO:0018580">
    <property type="term" value="F:nitronate monooxygenase activity"/>
    <property type="evidence" value="ECO:0007669"/>
    <property type="project" value="InterPro"/>
</dbReference>
<evidence type="ECO:0000256" key="10">
    <source>
        <dbReference type="ARBA" id="ARBA00049401"/>
    </source>
</evidence>
<reference evidence="12 13" key="1">
    <citation type="submission" date="2019-04" db="EMBL/GenBank/DDBJ databases">
        <title>Phreatobacter aquaticus sp. nov.</title>
        <authorList>
            <person name="Choi A."/>
            <person name="Baek K."/>
        </authorList>
    </citation>
    <scope>NUCLEOTIDE SEQUENCE [LARGE SCALE GENOMIC DNA]</scope>
    <source>
        <strain evidence="12 13">NMCR1094</strain>
    </source>
</reference>
<proteinExistence type="inferred from homology"/>
<dbReference type="RefSeq" id="WP_137099113.1">
    <property type="nucleotide sequence ID" value="NZ_CP039865.1"/>
</dbReference>
<keyword evidence="6" id="KW-0547">Nucleotide-binding</keyword>
<evidence type="ECO:0000256" key="11">
    <source>
        <dbReference type="ARBA" id="ARBA00067136"/>
    </source>
</evidence>
<dbReference type="PANTHER" id="PTHR42747:SF3">
    <property type="entry name" value="NITRONATE MONOOXYGENASE-RELATED"/>
    <property type="match status" value="1"/>
</dbReference>
<evidence type="ECO:0000313" key="13">
    <source>
        <dbReference type="Proteomes" id="UP000298588"/>
    </source>
</evidence>
<dbReference type="FunFam" id="3.20.20.70:FF:000154">
    <property type="entry name" value="Probable nitronate monooxygenase"/>
    <property type="match status" value="1"/>
</dbReference>
<gene>
    <name evidence="12" type="ORF">E8L99_08385</name>
</gene>
<keyword evidence="4" id="KW-0285">Flavoprotein</keyword>
<evidence type="ECO:0000256" key="1">
    <source>
        <dbReference type="ARBA" id="ARBA00001917"/>
    </source>
</evidence>
<evidence type="ECO:0000256" key="3">
    <source>
        <dbReference type="ARBA" id="ARBA00022575"/>
    </source>
</evidence>
<keyword evidence="3" id="KW-0216">Detoxification</keyword>
<keyword evidence="7" id="KW-0560">Oxidoreductase</keyword>
<dbReference type="KEGG" id="paqt:E8L99_08385"/>
<dbReference type="Gene3D" id="3.20.20.70">
    <property type="entry name" value="Aldolase class I"/>
    <property type="match status" value="1"/>
</dbReference>
<evidence type="ECO:0000256" key="9">
    <source>
        <dbReference type="ARBA" id="ARBA00031155"/>
    </source>
</evidence>
<evidence type="ECO:0000256" key="4">
    <source>
        <dbReference type="ARBA" id="ARBA00022630"/>
    </source>
</evidence>
<dbReference type="OrthoDB" id="9778912at2"/>
<dbReference type="Proteomes" id="UP000298588">
    <property type="component" value="Chromosome"/>
</dbReference>
<dbReference type="InterPro" id="IPR004136">
    <property type="entry name" value="NMO"/>
</dbReference>
<evidence type="ECO:0000256" key="5">
    <source>
        <dbReference type="ARBA" id="ARBA00022643"/>
    </source>
</evidence>
<organism evidence="12 13">
    <name type="scientific">Phreatobacter aquaticus</name>
    <dbReference type="NCBI Taxonomy" id="2570229"/>
    <lineage>
        <taxon>Bacteria</taxon>
        <taxon>Pseudomonadati</taxon>
        <taxon>Pseudomonadota</taxon>
        <taxon>Alphaproteobacteria</taxon>
        <taxon>Hyphomicrobiales</taxon>
        <taxon>Phreatobacteraceae</taxon>
        <taxon>Phreatobacter</taxon>
    </lineage>
</organism>
<dbReference type="CDD" id="cd04730">
    <property type="entry name" value="NPD_like"/>
    <property type="match status" value="1"/>
</dbReference>
<dbReference type="SUPFAM" id="SSF51412">
    <property type="entry name" value="Inosine monophosphate dehydrogenase (IMPDH)"/>
    <property type="match status" value="1"/>
</dbReference>
<evidence type="ECO:0000256" key="2">
    <source>
        <dbReference type="ARBA" id="ARBA00009881"/>
    </source>
</evidence>
<evidence type="ECO:0000313" key="12">
    <source>
        <dbReference type="EMBL" id="QCK85780.1"/>
    </source>
</evidence>
<evidence type="ECO:0000256" key="7">
    <source>
        <dbReference type="ARBA" id="ARBA00023002"/>
    </source>
</evidence>
<sequence length="357" mass="36981">MPLDRRIQDLLGIDLPILQAPMAGAQGAGMAIAVSEAGGLGALPCALLSVAQARTELGIIRQRTSRPINLNFFCHKPPVPDAAREAQWRARLAGYYRELGIDPEGPIPASNRAPFDDAFCELVEEFRPEIVSFHFGLPEERLVNRVHAAGARVLSSATTAAEARWLADHGCDAIIAQGNEAGGHRGIFLGEDVGAQPGTLALVPQVVDAVKLPVIAAGGITDARGIVAAFALGASAVQVGTAYLFTPEATITPMHRAALARATDDGTALTNLFTGRPARGLVNRVMREIGPLSTDAPAFPTAGGALAPLKARAEAAGSADFSSLWSGQAAALGRAMPAGDLTRLLASEAKALLSALS</sequence>
<comment type="catalytic activity">
    <reaction evidence="10">
        <text>3 propionate 3-nitronate + 3 O2 + H2O = 3 3-oxopropanoate + 2 nitrate + nitrite + H2O2 + 3 H(+)</text>
        <dbReference type="Rhea" id="RHEA:57332"/>
        <dbReference type="ChEBI" id="CHEBI:15377"/>
        <dbReference type="ChEBI" id="CHEBI:15378"/>
        <dbReference type="ChEBI" id="CHEBI:15379"/>
        <dbReference type="ChEBI" id="CHEBI:16240"/>
        <dbReference type="ChEBI" id="CHEBI:16301"/>
        <dbReference type="ChEBI" id="CHEBI:17632"/>
        <dbReference type="ChEBI" id="CHEBI:33190"/>
        <dbReference type="ChEBI" id="CHEBI:136067"/>
    </reaction>
</comment>
<comment type="similarity">
    <text evidence="2">Belongs to the nitronate monooxygenase family. NMO class I subfamily.</text>
</comment>